<dbReference type="OrthoDB" id="6022054at2759"/>
<gene>
    <name evidence="3" type="ORF">UCRPA7_491</name>
</gene>
<protein>
    <submittedName>
        <fullName evidence="3">Putative tuberous sclerosis 1 protein</fullName>
    </submittedName>
</protein>
<dbReference type="KEGG" id="tmn:UCRPA7_491"/>
<dbReference type="eggNOG" id="ENOG502QQPT">
    <property type="taxonomic scope" value="Eukaryota"/>
</dbReference>
<keyword evidence="4" id="KW-1185">Reference proteome</keyword>
<proteinExistence type="predicted"/>
<dbReference type="GeneID" id="19325410"/>
<dbReference type="GO" id="GO:0051726">
    <property type="term" value="P:regulation of cell cycle"/>
    <property type="evidence" value="ECO:0007669"/>
    <property type="project" value="TreeGrafter"/>
</dbReference>
<feature type="region of interest" description="Disordered" evidence="2">
    <location>
        <begin position="337"/>
        <end position="380"/>
    </location>
</feature>
<evidence type="ECO:0000256" key="2">
    <source>
        <dbReference type="SAM" id="MobiDB-lite"/>
    </source>
</evidence>
<evidence type="ECO:0000313" key="4">
    <source>
        <dbReference type="Proteomes" id="UP000014074"/>
    </source>
</evidence>
<dbReference type="EMBL" id="KB932812">
    <property type="protein sequence ID" value="EOO03897.1"/>
    <property type="molecule type" value="Genomic_DNA"/>
</dbReference>
<dbReference type="GO" id="GO:0033596">
    <property type="term" value="C:TSC1-TSC2 complex"/>
    <property type="evidence" value="ECO:0007669"/>
    <property type="project" value="TreeGrafter"/>
</dbReference>
<evidence type="ECO:0000256" key="1">
    <source>
        <dbReference type="SAM" id="Coils"/>
    </source>
</evidence>
<reference evidence="4" key="1">
    <citation type="journal article" date="2013" name="Genome Announc.">
        <title>Draft genome sequence of the ascomycete Phaeoacremonium aleophilum strain UCR-PA7, a causal agent of the esca disease complex in grapevines.</title>
        <authorList>
            <person name="Blanco-Ulate B."/>
            <person name="Rolshausen P."/>
            <person name="Cantu D."/>
        </authorList>
    </citation>
    <scope>NUCLEOTIDE SEQUENCE [LARGE SCALE GENOMIC DNA]</scope>
    <source>
        <strain evidence="4">UCR-PA7</strain>
    </source>
</reference>
<keyword evidence="1" id="KW-0175">Coiled coil</keyword>
<feature type="region of interest" description="Disordered" evidence="2">
    <location>
        <begin position="22"/>
        <end position="57"/>
    </location>
</feature>
<feature type="compositionally biased region" description="Polar residues" evidence="2">
    <location>
        <begin position="22"/>
        <end position="40"/>
    </location>
</feature>
<dbReference type="Proteomes" id="UP000014074">
    <property type="component" value="Unassembled WGS sequence"/>
</dbReference>
<dbReference type="GO" id="GO:0032007">
    <property type="term" value="P:negative regulation of TOR signaling"/>
    <property type="evidence" value="ECO:0007669"/>
    <property type="project" value="TreeGrafter"/>
</dbReference>
<accession>R8BX34</accession>
<sequence length="380" mass="43470">MINSNKVIKSGFHQSLANDSVPSLALSHQESIPEKSSGTRLSAPAQPSDGPTSPAEYSGQLSQLYKQILLLNNDLTFERYMKQQHMIHIGELRRRQVREAATEAETQNLIMANRNLKHRLEDAKKAEMQAKKESENRRTLAKNWEKDLSAKLKTLREEQKKWTTEGAALKRELEAKKDEAERLTKIVCEFETKELNAKQSVQVVDQNVAEHERLKAEVTRLTVSERTYQAKEKQMELAVVEANESSSRAELLQMQLTARESELQQTKELFQSQIVVLNTKLQEALKNSRASRNIDTSTMIEKVLADSRAKQSELQKQYSLLMRKYTVLQSSLLDMTANSNVHPGRGVQNTVRKERKDKKKEEPDKKDKKSSGIQRIRGFV</sequence>
<evidence type="ECO:0000313" key="3">
    <source>
        <dbReference type="EMBL" id="EOO03897.1"/>
    </source>
</evidence>
<name>R8BX34_PHAM7</name>
<dbReference type="InterPro" id="IPR007483">
    <property type="entry name" value="Hamartin"/>
</dbReference>
<organism evidence="3 4">
    <name type="scientific">Phaeoacremonium minimum (strain UCR-PA7)</name>
    <name type="common">Esca disease fungus</name>
    <name type="synonym">Togninia minima</name>
    <dbReference type="NCBI Taxonomy" id="1286976"/>
    <lineage>
        <taxon>Eukaryota</taxon>
        <taxon>Fungi</taxon>
        <taxon>Dikarya</taxon>
        <taxon>Ascomycota</taxon>
        <taxon>Pezizomycotina</taxon>
        <taxon>Sordariomycetes</taxon>
        <taxon>Sordariomycetidae</taxon>
        <taxon>Togniniales</taxon>
        <taxon>Togniniaceae</taxon>
        <taxon>Phaeoacremonium</taxon>
    </lineage>
</organism>
<dbReference type="HOGENOM" id="CLU_727985_0_0_1"/>
<dbReference type="RefSeq" id="XP_007911277.1">
    <property type="nucleotide sequence ID" value="XM_007913086.1"/>
</dbReference>
<dbReference type="PANTHER" id="PTHR15154">
    <property type="entry name" value="HAMARTIN"/>
    <property type="match status" value="1"/>
</dbReference>
<dbReference type="PANTHER" id="PTHR15154:SF2">
    <property type="entry name" value="HAMARTIN"/>
    <property type="match status" value="1"/>
</dbReference>
<feature type="coiled-coil region" evidence="1">
    <location>
        <begin position="113"/>
        <end position="186"/>
    </location>
</feature>
<feature type="compositionally biased region" description="Basic and acidic residues" evidence="2">
    <location>
        <begin position="351"/>
        <end position="370"/>
    </location>
</feature>
<dbReference type="AlphaFoldDB" id="R8BX34"/>